<dbReference type="NCBIfam" id="TIGR04056">
    <property type="entry name" value="OMP_RagA_SusC"/>
    <property type="match status" value="1"/>
</dbReference>
<dbReference type="Pfam" id="PF00593">
    <property type="entry name" value="TonB_dep_Rec_b-barrel"/>
    <property type="match status" value="1"/>
</dbReference>
<keyword evidence="1" id="KW-1134">Transmembrane beta strand</keyword>
<evidence type="ECO:0000313" key="5">
    <source>
        <dbReference type="EMBL" id="BFO72090.1"/>
    </source>
</evidence>
<dbReference type="FunFam" id="2.170.130.10:FF:000003">
    <property type="entry name" value="SusC/RagA family TonB-linked outer membrane protein"/>
    <property type="match status" value="1"/>
</dbReference>
<feature type="domain" description="TonB-dependent receptor-like beta-barrel" evidence="3">
    <location>
        <begin position="473"/>
        <end position="986"/>
    </location>
</feature>
<dbReference type="NCBIfam" id="TIGR04057">
    <property type="entry name" value="SusC_RagA_signa"/>
    <property type="match status" value="1"/>
</dbReference>
<keyword evidence="2" id="KW-0798">TonB box</keyword>
<dbReference type="Gene3D" id="2.60.40.1120">
    <property type="entry name" value="Carboxypeptidase-like, regulatory domain"/>
    <property type="match status" value="1"/>
</dbReference>
<dbReference type="SUPFAM" id="SSF49464">
    <property type="entry name" value="Carboxypeptidase regulatory domain-like"/>
    <property type="match status" value="1"/>
</dbReference>
<accession>A0AB33J1C1</accession>
<dbReference type="InterPro" id="IPR000531">
    <property type="entry name" value="Beta-barrel_TonB"/>
</dbReference>
<protein>
    <submittedName>
        <fullName evidence="5">SusC/RagA family TonB-linked outer membrane protein</fullName>
    </submittedName>
</protein>
<gene>
    <name evidence="5" type="ORF">GTC17253_20560</name>
</gene>
<comment type="similarity">
    <text evidence="1 2">Belongs to the TonB-dependent receptor family.</text>
</comment>
<dbReference type="InterPro" id="IPR012910">
    <property type="entry name" value="Plug_dom"/>
</dbReference>
<keyword evidence="1" id="KW-0813">Transport</keyword>
<dbReference type="SUPFAM" id="SSF56935">
    <property type="entry name" value="Porins"/>
    <property type="match status" value="1"/>
</dbReference>
<evidence type="ECO:0000259" key="3">
    <source>
        <dbReference type="Pfam" id="PF00593"/>
    </source>
</evidence>
<dbReference type="Gene3D" id="2.170.130.10">
    <property type="entry name" value="TonB-dependent receptor, plug domain"/>
    <property type="match status" value="1"/>
</dbReference>
<dbReference type="EMBL" id="AP035785">
    <property type="protein sequence ID" value="BFO72090.1"/>
    <property type="molecule type" value="Genomic_DNA"/>
</dbReference>
<proteinExistence type="inferred from homology"/>
<keyword evidence="1" id="KW-0998">Cell outer membrane</keyword>
<dbReference type="InterPro" id="IPR023996">
    <property type="entry name" value="TonB-dep_OMP_SusC/RagA"/>
</dbReference>
<dbReference type="InterPro" id="IPR008969">
    <property type="entry name" value="CarboxyPept-like_regulatory"/>
</dbReference>
<keyword evidence="1" id="KW-0812">Transmembrane</keyword>
<dbReference type="GO" id="GO:0009279">
    <property type="term" value="C:cell outer membrane"/>
    <property type="evidence" value="ECO:0007669"/>
    <property type="project" value="UniProtKB-SubCell"/>
</dbReference>
<dbReference type="PROSITE" id="PS52016">
    <property type="entry name" value="TONB_DEPENDENT_REC_3"/>
    <property type="match status" value="1"/>
</dbReference>
<dbReference type="Pfam" id="PF07715">
    <property type="entry name" value="Plug"/>
    <property type="match status" value="1"/>
</dbReference>
<feature type="domain" description="TonB-dependent receptor plug" evidence="4">
    <location>
        <begin position="187"/>
        <end position="291"/>
    </location>
</feature>
<evidence type="ECO:0000256" key="2">
    <source>
        <dbReference type="RuleBase" id="RU003357"/>
    </source>
</evidence>
<name>A0AB33J1C1_9BACT</name>
<evidence type="ECO:0000259" key="4">
    <source>
        <dbReference type="Pfam" id="PF07715"/>
    </source>
</evidence>
<keyword evidence="1 2" id="KW-0472">Membrane</keyword>
<evidence type="ECO:0000256" key="1">
    <source>
        <dbReference type="PROSITE-ProRule" id="PRU01360"/>
    </source>
</evidence>
<dbReference type="InterPro" id="IPR023997">
    <property type="entry name" value="TonB-dep_OMP_SusC/RagA_CS"/>
</dbReference>
<comment type="subcellular location">
    <subcellularLocation>
        <location evidence="1">Cell outer membrane</location>
        <topology evidence="1">Multi-pass membrane protein</topology>
    </subcellularLocation>
</comment>
<dbReference type="InterPro" id="IPR039426">
    <property type="entry name" value="TonB-dep_rcpt-like"/>
</dbReference>
<reference evidence="5" key="1">
    <citation type="submission" date="2024-07" db="EMBL/GenBank/DDBJ databases">
        <title>Complete genome sequence of Prevotella sp. YM-2024 GTC17253.</title>
        <authorList>
            <person name="Hayashi M."/>
            <person name="Muto Y."/>
            <person name="Tanaka K."/>
            <person name="Niwa H."/>
        </authorList>
    </citation>
    <scope>NUCLEOTIDE SEQUENCE</scope>
    <source>
        <strain evidence="5">GTC17253</strain>
    </source>
</reference>
<organism evidence="5">
    <name type="scientific">Prevotella sp. GTC17253</name>
    <dbReference type="NCBI Taxonomy" id="3236793"/>
    <lineage>
        <taxon>Bacteria</taxon>
        <taxon>Pseudomonadati</taxon>
        <taxon>Bacteroidota</taxon>
        <taxon>Bacteroidia</taxon>
        <taxon>Bacteroidales</taxon>
        <taxon>Prevotellaceae</taxon>
        <taxon>Prevotella</taxon>
    </lineage>
</organism>
<dbReference type="Pfam" id="PF13715">
    <property type="entry name" value="CarbopepD_reg_2"/>
    <property type="match status" value="1"/>
</dbReference>
<dbReference type="AlphaFoldDB" id="A0AB33J1C1"/>
<dbReference type="InterPro" id="IPR037066">
    <property type="entry name" value="Plug_dom_sf"/>
</dbReference>
<dbReference type="Gene3D" id="3.55.50.30">
    <property type="match status" value="1"/>
</dbReference>
<sequence>MEAQKSITFKSNRITLKKAFNTIEKQTGMSVDYDGRIIDVNRTVETKGISGAIGDVLTQLLRGTGYTHNINGSHIFVTAPQSSLKVSNPVSHQGRKISGIVKDTYGEPIIGATITGIGTTARAVTDTDGRYTINLPQQAKTIEISFIGFTTQTITVGNQNNIATTMEEDTHGLNEVVVVGYGTQKKANLIGAVSTVTANDLKDRPVNSLGQMLQGQVPNLNITYASGTPGETTKLNIRGATSIVNSGTPLVLIDGVESSIDRINPNDVETISVLKDAASAAIYGARAGFGVILITTKANKDGKAHITYNGRFSWSAPTINTDFVTTGYDAITLVDNFQQAMYSTSYSNYTQSAYDALYERRNDKSENSDRPWVVVGNDGKYHYYANFDWYNYLFDYSQPTWNHNLNISGGTDKFNYLVSGNMVDKDGIYAMNTDKYHTRTITGKFSSQVNNWLKLTASVKLYKSKYHQPGYDYEDGGNIGNLSFHAMPWLMPYNPDGTNVYTYAGNGNKPTDGFSAMLRTGNGGTTVKRIQTIYSLNAVAHVIDGLDIYGNASYKLYEKDKTFRMANFDYSEQPDIIQKATSGFFANRLKEIHTEEEVWVYDLYANYKKTFNQAHNLNIIAGINFEKERYKNTEASIYNLLSATLNDLALGTGDKGVKGGQHEYALMGYFGRISYDYMGKYLAEVNMRYDGTSRFQQGDRWGYFPSLALGWRFSEENFMKDTKKWLSNAKLRASLGSLGNQVTDGYSNPYYPFIRRVKIGSTYSANYIFNNTTAAYTQLDAPVSSSLTWEKIITGNIGLDLGFFDNKLTTSLDIYQRETKDMLATSLTLPDVYGFASPLENNGQLRTKGYELTVSWNDRFILNNKPFNYGISLSLADSKSKLIKYKGNETKLLGSMYEGMEWGEIWGYQIEGIYKTTEEATARGVDQTFINTRFTNQAGDLIFSDLDGSKKIDKGAGTLEDHGDLVKIGNSQPRYHYSVNLSASWNGIDFSAFFQGIGKQDIYPGGNNTMFWGPFARPYASFIPKDFADKVWSPDRQDSYFPRAAADLARFGPLQFANDRYLQNLAYCRLKNLTVGYTLPHLLTKKIGLETVRFYFSGENLLTLTSLDCKYLDPEQMTTDNTGRVYPFSKSFSFGIDVTF</sequence>